<dbReference type="Proteomes" id="UP000295517">
    <property type="component" value="Chromosome"/>
</dbReference>
<feature type="modified residue" description="4-aspartylphosphate" evidence="1">
    <location>
        <position position="58"/>
    </location>
</feature>
<reference evidence="3 4" key="1">
    <citation type="submission" date="2019-03" db="EMBL/GenBank/DDBJ databases">
        <title>Diverse conjugative elements silence natural transformation in Legionella species.</title>
        <authorList>
            <person name="Durieux I."/>
            <person name="Ginevra C."/>
            <person name="Attaiech L."/>
            <person name="Picq K."/>
            <person name="Juan P.A."/>
            <person name="Jarraud S."/>
            <person name="Charpentier X."/>
        </authorList>
    </citation>
    <scope>NUCLEOTIDE SEQUENCE [LARGE SCALE GENOMIC DNA]</scope>
    <source>
        <strain evidence="3 4">HL-0427-4011</strain>
    </source>
</reference>
<evidence type="ECO:0000313" key="3">
    <source>
        <dbReference type="EMBL" id="QBR83077.1"/>
    </source>
</evidence>
<accession>A0AAX1EDG1</accession>
<gene>
    <name evidence="3" type="ORF">E3983_01105</name>
</gene>
<protein>
    <submittedName>
        <fullName evidence="3">Response regulator</fullName>
    </submittedName>
</protein>
<evidence type="ECO:0000313" key="4">
    <source>
        <dbReference type="Proteomes" id="UP000295517"/>
    </source>
</evidence>
<dbReference type="Gene3D" id="3.40.50.2300">
    <property type="match status" value="1"/>
</dbReference>
<dbReference type="GO" id="GO:0000160">
    <property type="term" value="P:phosphorelay signal transduction system"/>
    <property type="evidence" value="ECO:0007669"/>
    <property type="project" value="InterPro"/>
</dbReference>
<evidence type="ECO:0000259" key="2">
    <source>
        <dbReference type="PROSITE" id="PS50110"/>
    </source>
</evidence>
<dbReference type="InterPro" id="IPR001789">
    <property type="entry name" value="Sig_transdc_resp-reg_receiver"/>
</dbReference>
<feature type="domain" description="Response regulatory" evidence="2">
    <location>
        <begin position="7"/>
        <end position="134"/>
    </location>
</feature>
<organism evidence="3 4">
    <name type="scientific">Legionella israelensis</name>
    <dbReference type="NCBI Taxonomy" id="454"/>
    <lineage>
        <taxon>Bacteria</taxon>
        <taxon>Pseudomonadati</taxon>
        <taxon>Pseudomonadota</taxon>
        <taxon>Gammaproteobacteria</taxon>
        <taxon>Legionellales</taxon>
        <taxon>Legionellaceae</taxon>
        <taxon>Legionella</taxon>
    </lineage>
</organism>
<name>A0AAX1EDG1_9GAMM</name>
<dbReference type="InterPro" id="IPR011006">
    <property type="entry name" value="CheY-like_superfamily"/>
</dbReference>
<proteinExistence type="predicted"/>
<keyword evidence="1" id="KW-0597">Phosphoprotein</keyword>
<dbReference type="Pfam" id="PF00072">
    <property type="entry name" value="Response_reg"/>
    <property type="match status" value="1"/>
</dbReference>
<dbReference type="PROSITE" id="PS50110">
    <property type="entry name" value="RESPONSE_REGULATORY"/>
    <property type="match status" value="1"/>
</dbReference>
<sequence length="156" mass="17716">MKGVVMHLLIVEDNSFNANCLQRLLETVSNDLKINLVNNSTEASSMIKSNPPDCIILDGDLGVTDGLNCHGPALAEVIWQHYPHMHIIAWTDSEAMRHAFKAVYNLHGKSFNEYCCWPKIVSQERLHKSMAYFNQQFHSVRKNPVAEDVFYLNTIG</sequence>
<evidence type="ECO:0000256" key="1">
    <source>
        <dbReference type="PROSITE-ProRule" id="PRU00169"/>
    </source>
</evidence>
<dbReference type="SUPFAM" id="SSF52172">
    <property type="entry name" value="CheY-like"/>
    <property type="match status" value="1"/>
</dbReference>
<dbReference type="AlphaFoldDB" id="A0AAX1EDG1"/>
<dbReference type="EMBL" id="CP038254">
    <property type="protein sequence ID" value="QBR83077.1"/>
    <property type="molecule type" value="Genomic_DNA"/>
</dbReference>
<dbReference type="CDD" id="cd00156">
    <property type="entry name" value="REC"/>
    <property type="match status" value="1"/>
</dbReference>